<dbReference type="EMBL" id="MU118124">
    <property type="protein sequence ID" value="KAF9644691.1"/>
    <property type="molecule type" value="Genomic_DNA"/>
</dbReference>
<name>A0ACB6Z4X7_THEGA</name>
<protein>
    <submittedName>
        <fullName evidence="1">Uncharacterized protein</fullName>
    </submittedName>
</protein>
<keyword evidence="2" id="KW-1185">Reference proteome</keyword>
<evidence type="ECO:0000313" key="2">
    <source>
        <dbReference type="Proteomes" id="UP000886501"/>
    </source>
</evidence>
<dbReference type="Proteomes" id="UP000886501">
    <property type="component" value="Unassembled WGS sequence"/>
</dbReference>
<proteinExistence type="predicted"/>
<gene>
    <name evidence="1" type="ORF">BDM02DRAFT_3121500</name>
</gene>
<evidence type="ECO:0000313" key="1">
    <source>
        <dbReference type="EMBL" id="KAF9644691.1"/>
    </source>
</evidence>
<reference evidence="1" key="2">
    <citation type="journal article" date="2020" name="Nat. Commun.">
        <title>Large-scale genome sequencing of mycorrhizal fungi provides insights into the early evolution of symbiotic traits.</title>
        <authorList>
            <person name="Miyauchi S."/>
            <person name="Kiss E."/>
            <person name="Kuo A."/>
            <person name="Drula E."/>
            <person name="Kohler A."/>
            <person name="Sanchez-Garcia M."/>
            <person name="Morin E."/>
            <person name="Andreopoulos B."/>
            <person name="Barry K.W."/>
            <person name="Bonito G."/>
            <person name="Buee M."/>
            <person name="Carver A."/>
            <person name="Chen C."/>
            <person name="Cichocki N."/>
            <person name="Clum A."/>
            <person name="Culley D."/>
            <person name="Crous P.W."/>
            <person name="Fauchery L."/>
            <person name="Girlanda M."/>
            <person name="Hayes R.D."/>
            <person name="Keri Z."/>
            <person name="LaButti K."/>
            <person name="Lipzen A."/>
            <person name="Lombard V."/>
            <person name="Magnuson J."/>
            <person name="Maillard F."/>
            <person name="Murat C."/>
            <person name="Nolan M."/>
            <person name="Ohm R.A."/>
            <person name="Pangilinan J."/>
            <person name="Pereira M.F."/>
            <person name="Perotto S."/>
            <person name="Peter M."/>
            <person name="Pfister S."/>
            <person name="Riley R."/>
            <person name="Sitrit Y."/>
            <person name="Stielow J.B."/>
            <person name="Szollosi G."/>
            <person name="Zifcakova L."/>
            <person name="Stursova M."/>
            <person name="Spatafora J.W."/>
            <person name="Tedersoo L."/>
            <person name="Vaario L.M."/>
            <person name="Yamada A."/>
            <person name="Yan M."/>
            <person name="Wang P."/>
            <person name="Xu J."/>
            <person name="Bruns T."/>
            <person name="Baldrian P."/>
            <person name="Vilgalys R."/>
            <person name="Dunand C."/>
            <person name="Henrissat B."/>
            <person name="Grigoriev I.V."/>
            <person name="Hibbett D."/>
            <person name="Nagy L.G."/>
            <person name="Martin F.M."/>
        </authorList>
    </citation>
    <scope>NUCLEOTIDE SEQUENCE</scope>
    <source>
        <strain evidence="1">P2</strain>
    </source>
</reference>
<organism evidence="1 2">
    <name type="scientific">Thelephora ganbajun</name>
    <name type="common">Ganba fungus</name>
    <dbReference type="NCBI Taxonomy" id="370292"/>
    <lineage>
        <taxon>Eukaryota</taxon>
        <taxon>Fungi</taxon>
        <taxon>Dikarya</taxon>
        <taxon>Basidiomycota</taxon>
        <taxon>Agaricomycotina</taxon>
        <taxon>Agaricomycetes</taxon>
        <taxon>Thelephorales</taxon>
        <taxon>Thelephoraceae</taxon>
        <taxon>Thelephora</taxon>
    </lineage>
</organism>
<accession>A0ACB6Z4X7</accession>
<reference evidence="1" key="1">
    <citation type="submission" date="2019-10" db="EMBL/GenBank/DDBJ databases">
        <authorList>
            <consortium name="DOE Joint Genome Institute"/>
            <person name="Kuo A."/>
            <person name="Miyauchi S."/>
            <person name="Kiss E."/>
            <person name="Drula E."/>
            <person name="Kohler A."/>
            <person name="Sanchez-Garcia M."/>
            <person name="Andreopoulos B."/>
            <person name="Barry K.W."/>
            <person name="Bonito G."/>
            <person name="Buee M."/>
            <person name="Carver A."/>
            <person name="Chen C."/>
            <person name="Cichocki N."/>
            <person name="Clum A."/>
            <person name="Culley D."/>
            <person name="Crous P.W."/>
            <person name="Fauchery L."/>
            <person name="Girlanda M."/>
            <person name="Hayes R."/>
            <person name="Keri Z."/>
            <person name="Labutti K."/>
            <person name="Lipzen A."/>
            <person name="Lombard V."/>
            <person name="Magnuson J."/>
            <person name="Maillard F."/>
            <person name="Morin E."/>
            <person name="Murat C."/>
            <person name="Nolan M."/>
            <person name="Ohm R."/>
            <person name="Pangilinan J."/>
            <person name="Pereira M."/>
            <person name="Perotto S."/>
            <person name="Peter M."/>
            <person name="Riley R."/>
            <person name="Sitrit Y."/>
            <person name="Stielow B."/>
            <person name="Szollosi G."/>
            <person name="Zifcakova L."/>
            <person name="Stursova M."/>
            <person name="Spatafora J.W."/>
            <person name="Tedersoo L."/>
            <person name="Vaario L.-M."/>
            <person name="Yamada A."/>
            <person name="Yan M."/>
            <person name="Wang P."/>
            <person name="Xu J."/>
            <person name="Bruns T."/>
            <person name="Baldrian P."/>
            <person name="Vilgalys R."/>
            <person name="Henrissat B."/>
            <person name="Grigoriev I.V."/>
            <person name="Hibbett D."/>
            <person name="Nagy L.G."/>
            <person name="Martin F.M."/>
        </authorList>
    </citation>
    <scope>NUCLEOTIDE SEQUENCE</scope>
    <source>
        <strain evidence="1">P2</strain>
    </source>
</reference>
<comment type="caution">
    <text evidence="1">The sequence shown here is derived from an EMBL/GenBank/DDBJ whole genome shotgun (WGS) entry which is preliminary data.</text>
</comment>
<sequence length="105" mass="11592">MESSKQLSVPDNWTVGRVWSRRNCDLGKSGTQAWVLGACINGLECKQSISLASSLHITRTEPPNCRSGQYSCPEICPPSGVQYYNFFGFSPSIRQSGQSQFKESP</sequence>